<dbReference type="CDD" id="cd21383">
    <property type="entry name" value="GAT_GGA_Tom1-like"/>
    <property type="match status" value="1"/>
</dbReference>
<feature type="compositionally biased region" description="Basic residues" evidence="1">
    <location>
        <begin position="1"/>
        <end position="12"/>
    </location>
</feature>
<dbReference type="GO" id="GO:0007015">
    <property type="term" value="P:actin filament organization"/>
    <property type="evidence" value="ECO:0007669"/>
    <property type="project" value="InterPro"/>
</dbReference>
<gene>
    <name evidence="3" type="ORF">AMATHDRAFT_75881</name>
</gene>
<feature type="domain" description="VHS" evidence="2">
    <location>
        <begin position="191"/>
        <end position="282"/>
    </location>
</feature>
<feature type="compositionally biased region" description="Basic and acidic residues" evidence="1">
    <location>
        <begin position="131"/>
        <end position="154"/>
    </location>
</feature>
<feature type="region of interest" description="Disordered" evidence="1">
    <location>
        <begin position="1"/>
        <end position="21"/>
    </location>
</feature>
<dbReference type="PANTHER" id="PTHR47789">
    <property type="entry name" value="LAS SEVENTEEN-BINDING PROTEIN 5"/>
    <property type="match status" value="1"/>
</dbReference>
<feature type="compositionally biased region" description="Polar residues" evidence="1">
    <location>
        <begin position="558"/>
        <end position="569"/>
    </location>
</feature>
<feature type="region of interest" description="Disordered" evidence="1">
    <location>
        <begin position="308"/>
        <end position="366"/>
    </location>
</feature>
<accession>A0A2A9NQP6</accession>
<dbReference type="GO" id="GO:0051666">
    <property type="term" value="P:actin cortical patch localization"/>
    <property type="evidence" value="ECO:0007669"/>
    <property type="project" value="TreeGrafter"/>
</dbReference>
<dbReference type="GO" id="GO:0030479">
    <property type="term" value="C:actin cortical patch"/>
    <property type="evidence" value="ECO:0007669"/>
    <property type="project" value="TreeGrafter"/>
</dbReference>
<dbReference type="SUPFAM" id="SSF48464">
    <property type="entry name" value="ENTH/VHS domain"/>
    <property type="match status" value="1"/>
</dbReference>
<feature type="region of interest" description="Disordered" evidence="1">
    <location>
        <begin position="500"/>
        <end position="610"/>
    </location>
</feature>
<feature type="compositionally biased region" description="Pro residues" evidence="1">
    <location>
        <begin position="53"/>
        <end position="67"/>
    </location>
</feature>
<name>A0A2A9NQP6_9AGAR</name>
<feature type="region of interest" description="Disordered" evidence="1">
    <location>
        <begin position="44"/>
        <end position="104"/>
    </location>
</feature>
<dbReference type="InterPro" id="IPR038425">
    <property type="entry name" value="GAT_sf"/>
</dbReference>
<dbReference type="GO" id="GO:0043130">
    <property type="term" value="F:ubiquitin binding"/>
    <property type="evidence" value="ECO:0007669"/>
    <property type="project" value="InterPro"/>
</dbReference>
<feature type="region of interest" description="Disordered" evidence="1">
    <location>
        <begin position="124"/>
        <end position="172"/>
    </location>
</feature>
<dbReference type="EMBL" id="KZ302014">
    <property type="protein sequence ID" value="PFH50012.1"/>
    <property type="molecule type" value="Genomic_DNA"/>
</dbReference>
<dbReference type="Proteomes" id="UP000242287">
    <property type="component" value="Unassembled WGS sequence"/>
</dbReference>
<dbReference type="InterPro" id="IPR045007">
    <property type="entry name" value="LSB5"/>
</dbReference>
<dbReference type="GO" id="GO:0007034">
    <property type="term" value="P:vacuolar transport"/>
    <property type="evidence" value="ECO:0007669"/>
    <property type="project" value="UniProtKB-ARBA"/>
</dbReference>
<dbReference type="OrthoDB" id="10255964at2759"/>
<feature type="compositionally biased region" description="Polar residues" evidence="1">
    <location>
        <begin position="584"/>
        <end position="596"/>
    </location>
</feature>
<reference evidence="3 4" key="1">
    <citation type="submission" date="2014-02" db="EMBL/GenBank/DDBJ databases">
        <title>Transposable element dynamics among asymbiotic and ectomycorrhizal Amanita fungi.</title>
        <authorList>
            <consortium name="DOE Joint Genome Institute"/>
            <person name="Hess J."/>
            <person name="Skrede I."/>
            <person name="Wolfe B."/>
            <person name="LaButti K."/>
            <person name="Ohm R.A."/>
            <person name="Grigoriev I.V."/>
            <person name="Pringle A."/>
        </authorList>
    </citation>
    <scope>NUCLEOTIDE SEQUENCE [LARGE SCALE GENOMIC DNA]</scope>
    <source>
        <strain evidence="3 4">SKay4041</strain>
    </source>
</reference>
<feature type="region of interest" description="Disordered" evidence="1">
    <location>
        <begin position="663"/>
        <end position="702"/>
    </location>
</feature>
<evidence type="ECO:0000313" key="3">
    <source>
        <dbReference type="EMBL" id="PFH50012.1"/>
    </source>
</evidence>
<dbReference type="InterPro" id="IPR008942">
    <property type="entry name" value="ENTH_VHS"/>
</dbReference>
<dbReference type="PANTHER" id="PTHR47789:SF2">
    <property type="entry name" value="VHS DOMAIN-CONTAINING PROTEIN"/>
    <property type="match status" value="1"/>
</dbReference>
<evidence type="ECO:0000259" key="2">
    <source>
        <dbReference type="PROSITE" id="PS50179"/>
    </source>
</evidence>
<dbReference type="PROSITE" id="PS50179">
    <property type="entry name" value="VHS"/>
    <property type="match status" value="1"/>
</dbReference>
<dbReference type="Pfam" id="PF00790">
    <property type="entry name" value="VHS"/>
    <property type="match status" value="1"/>
</dbReference>
<keyword evidence="4" id="KW-1185">Reference proteome</keyword>
<proteinExistence type="predicted"/>
<evidence type="ECO:0000256" key="1">
    <source>
        <dbReference type="SAM" id="MobiDB-lite"/>
    </source>
</evidence>
<dbReference type="Gene3D" id="1.20.58.160">
    <property type="match status" value="1"/>
</dbReference>
<dbReference type="SUPFAM" id="SSF89009">
    <property type="entry name" value="GAT-like domain"/>
    <property type="match status" value="1"/>
</dbReference>
<dbReference type="GO" id="GO:0035091">
    <property type="term" value="F:phosphatidylinositol binding"/>
    <property type="evidence" value="ECO:0007669"/>
    <property type="project" value="InterPro"/>
</dbReference>
<feature type="compositionally biased region" description="Polar residues" evidence="1">
    <location>
        <begin position="321"/>
        <end position="334"/>
    </location>
</feature>
<organism evidence="3 4">
    <name type="scientific">Amanita thiersii Skay4041</name>
    <dbReference type="NCBI Taxonomy" id="703135"/>
    <lineage>
        <taxon>Eukaryota</taxon>
        <taxon>Fungi</taxon>
        <taxon>Dikarya</taxon>
        <taxon>Basidiomycota</taxon>
        <taxon>Agaricomycotina</taxon>
        <taxon>Agaricomycetes</taxon>
        <taxon>Agaricomycetidae</taxon>
        <taxon>Agaricales</taxon>
        <taxon>Pluteineae</taxon>
        <taxon>Amanitaceae</taxon>
        <taxon>Amanita</taxon>
    </lineage>
</organism>
<feature type="compositionally biased region" description="Basic and acidic residues" evidence="1">
    <location>
        <begin position="673"/>
        <end position="692"/>
    </location>
</feature>
<feature type="compositionally biased region" description="Basic and acidic residues" evidence="1">
    <location>
        <begin position="161"/>
        <end position="172"/>
    </location>
</feature>
<dbReference type="InterPro" id="IPR002014">
    <property type="entry name" value="VHS_dom"/>
</dbReference>
<dbReference type="CDD" id="cd16980">
    <property type="entry name" value="VHS_Lsb5"/>
    <property type="match status" value="1"/>
</dbReference>
<dbReference type="STRING" id="703135.A0A2A9NQP6"/>
<evidence type="ECO:0000313" key="4">
    <source>
        <dbReference type="Proteomes" id="UP000242287"/>
    </source>
</evidence>
<dbReference type="Gene3D" id="1.25.40.90">
    <property type="match status" value="1"/>
</dbReference>
<dbReference type="GO" id="GO:0006897">
    <property type="term" value="P:endocytosis"/>
    <property type="evidence" value="ECO:0007669"/>
    <property type="project" value="InterPro"/>
</dbReference>
<sequence length="735" mass="81576">MRFFSHKPKTSKSTRDISAPIEQWEVVQSYDDGVQSRVLIPSRSSSLASLPPGASPPLPSPPAPRSPSPYSIPHHQTNKPNPNKDRDSPQPQQVLRKKPQSNPPVALGILRALDPSRQSELAIVHHSNSSSDERFISSDSGHTDKDAEKREKRGFWGGSRESQRISDKDRGRENYRKDDAVLTRYLTATSSEDWGLVLEVCERASTNEVAAKEAANALRREFKYGEPAAQLSAARLWAIMLRNCSGLIAMHTSSRKFISTLEELITSSRTSPVVRERLVDVIAAAAFASGQDSSFRILWRKVKPADKPDEGIPFDADDSVINPSTNSKHSQSDIPQVALQHASPVSSVPVSPAPPPRHRKSPTRNRIIPPEEDMRRLFQECDIAIGNAALLSDALAVCRPEKLKTDAVIKEFFAKCRSSQELIYAQIPWASAGAERSRQARSQALQTGQLADNDNGQTREEKLLASLLKANEDLISALRQHEDIERVALERRTEDLSRKMTRIDPRHMQYSEGEALRPEYAPSFDSTISSRSPSPSLRSDTPPYQTLAHPQPFHHSRSQSSLENGSQVQLLAPPPAAPHGPRSPQISMHSRTSSPGTPLHDQARSGNDVHIQNGMTNMHIRDHRPQAPVDTHEDNQQHDEEEYTPIKPSAKALGKRRLVESVILDSGTEGDPDMYKTKRDSTYSMDDERPGSDAEDDGSRGWTRPVVKYVYDAAAERTQQRIRDATAALTVNGVD</sequence>
<protein>
    <recommendedName>
        <fullName evidence="2">VHS domain-containing protein</fullName>
    </recommendedName>
</protein>
<feature type="compositionally biased region" description="Low complexity" evidence="1">
    <location>
        <begin position="522"/>
        <end position="543"/>
    </location>
</feature>
<dbReference type="AlphaFoldDB" id="A0A2A9NQP6"/>
<feature type="compositionally biased region" description="Basic and acidic residues" evidence="1">
    <location>
        <begin position="500"/>
        <end position="517"/>
    </location>
</feature>